<dbReference type="Pfam" id="PF18372">
    <property type="entry name" value="I-EGF_1"/>
    <property type="match status" value="1"/>
</dbReference>
<comment type="caution">
    <text evidence="24">The sequence shown here is derived from an EMBL/GenBank/DDBJ whole genome shotgun (WGS) entry which is preliminary data.</text>
</comment>
<dbReference type="GO" id="GO:0008305">
    <property type="term" value="C:integrin complex"/>
    <property type="evidence" value="ECO:0007669"/>
    <property type="project" value="TreeGrafter"/>
</dbReference>
<dbReference type="GO" id="GO:0033627">
    <property type="term" value="P:cell adhesion mediated by integrin"/>
    <property type="evidence" value="ECO:0007669"/>
    <property type="project" value="TreeGrafter"/>
</dbReference>
<dbReference type="GO" id="GO:0007160">
    <property type="term" value="P:cell-matrix adhesion"/>
    <property type="evidence" value="ECO:0007669"/>
    <property type="project" value="TreeGrafter"/>
</dbReference>
<dbReference type="Pfam" id="PF08725">
    <property type="entry name" value="Integrin_b_cyt"/>
    <property type="match status" value="2"/>
</dbReference>
<dbReference type="InterPro" id="IPR014836">
    <property type="entry name" value="Integrin_bsu_cyt_dom"/>
</dbReference>
<dbReference type="Pfam" id="PF17205">
    <property type="entry name" value="PSI_integrin"/>
    <property type="match status" value="1"/>
</dbReference>
<keyword evidence="9" id="KW-0677">Repeat</keyword>
<dbReference type="Gene3D" id="2.10.25.10">
    <property type="entry name" value="Laminin"/>
    <property type="match status" value="4"/>
</dbReference>
<evidence type="ECO:0000256" key="7">
    <source>
        <dbReference type="ARBA" id="ARBA00022723"/>
    </source>
</evidence>
<dbReference type="SMART" id="SM00187">
    <property type="entry name" value="INB"/>
    <property type="match status" value="1"/>
</dbReference>
<dbReference type="GO" id="GO:0007229">
    <property type="term" value="P:integrin-mediated signaling pathway"/>
    <property type="evidence" value="ECO:0007669"/>
    <property type="project" value="UniProtKB-KW"/>
</dbReference>
<dbReference type="SMART" id="SM01242">
    <property type="entry name" value="Integrin_B_tail"/>
    <property type="match status" value="2"/>
</dbReference>
<organism evidence="24 25">
    <name type="scientific">Exocentrus adspersus</name>
    <dbReference type="NCBI Taxonomy" id="1586481"/>
    <lineage>
        <taxon>Eukaryota</taxon>
        <taxon>Metazoa</taxon>
        <taxon>Ecdysozoa</taxon>
        <taxon>Arthropoda</taxon>
        <taxon>Hexapoda</taxon>
        <taxon>Insecta</taxon>
        <taxon>Pterygota</taxon>
        <taxon>Neoptera</taxon>
        <taxon>Endopterygota</taxon>
        <taxon>Coleoptera</taxon>
        <taxon>Polyphaga</taxon>
        <taxon>Cucujiformia</taxon>
        <taxon>Chrysomeloidea</taxon>
        <taxon>Cerambycidae</taxon>
        <taxon>Lamiinae</taxon>
        <taxon>Acanthocinini</taxon>
        <taxon>Exocentrus</taxon>
    </lineage>
</organism>
<feature type="domain" description="Integrin beta subunit VWA" evidence="21">
    <location>
        <begin position="42"/>
        <end position="503"/>
    </location>
</feature>
<keyword evidence="16" id="KW-1015">Disulfide bond</keyword>
<dbReference type="SUPFAM" id="SSF103575">
    <property type="entry name" value="Plexin repeat"/>
    <property type="match status" value="1"/>
</dbReference>
<keyword evidence="25" id="KW-1185">Reference proteome</keyword>
<dbReference type="InterPro" id="IPR033760">
    <property type="entry name" value="Integrin_beta_N"/>
</dbReference>
<dbReference type="InterPro" id="IPR040622">
    <property type="entry name" value="EGF_integrin_1"/>
</dbReference>
<feature type="domain" description="Integrin beta subunit tail" evidence="23">
    <location>
        <begin position="694"/>
        <end position="780"/>
    </location>
</feature>
<dbReference type="SUPFAM" id="SSF69687">
    <property type="entry name" value="Integrin beta tail domain"/>
    <property type="match status" value="2"/>
</dbReference>
<keyword evidence="5" id="KW-0597">Phosphoprotein</keyword>
<feature type="domain" description="Integrin beta subunit cytoplasmic" evidence="22">
    <location>
        <begin position="804"/>
        <end position="850"/>
    </location>
</feature>
<feature type="transmembrane region" description="Helical" evidence="19">
    <location>
        <begin position="959"/>
        <end position="983"/>
    </location>
</feature>
<evidence type="ECO:0000256" key="20">
    <source>
        <dbReference type="SAM" id="SignalP"/>
    </source>
</evidence>
<keyword evidence="8 20" id="KW-0732">Signal</keyword>
<dbReference type="GO" id="GO:0007157">
    <property type="term" value="P:heterophilic cell-cell adhesion via plasma membrane cell adhesion molecules"/>
    <property type="evidence" value="ECO:0007669"/>
    <property type="project" value="UniProtKB-ARBA"/>
</dbReference>
<comment type="subcellular location">
    <subcellularLocation>
        <location evidence="1 18">Cell membrane</location>
        <topology evidence="1 18">Single-pass type I membrane protein</topology>
    </subcellularLocation>
</comment>
<evidence type="ECO:0000256" key="12">
    <source>
        <dbReference type="ARBA" id="ARBA00022889"/>
    </source>
</evidence>
<dbReference type="InterPro" id="IPR012896">
    <property type="entry name" value="Integrin_bsu_tail"/>
</dbReference>
<accession>A0AAV8VV26</accession>
<dbReference type="InterPro" id="IPR057073">
    <property type="entry name" value="EGF_integrin_2"/>
</dbReference>
<evidence type="ECO:0000256" key="19">
    <source>
        <dbReference type="SAM" id="Phobius"/>
    </source>
</evidence>
<dbReference type="GO" id="GO:0005178">
    <property type="term" value="F:integrin binding"/>
    <property type="evidence" value="ECO:0007669"/>
    <property type="project" value="TreeGrafter"/>
</dbReference>
<dbReference type="Pfam" id="PF07965">
    <property type="entry name" value="Integrin_B_tail"/>
    <property type="match status" value="2"/>
</dbReference>
<keyword evidence="17" id="KW-0325">Glycoprotein</keyword>
<evidence type="ECO:0000256" key="16">
    <source>
        <dbReference type="ARBA" id="ARBA00023157"/>
    </source>
</evidence>
<keyword evidence="11" id="KW-0460">Magnesium</keyword>
<dbReference type="InterPro" id="IPR002369">
    <property type="entry name" value="Integrin_bsu_VWA"/>
</dbReference>
<dbReference type="Pfam" id="PF23105">
    <property type="entry name" value="EGF_integrin"/>
    <property type="match status" value="2"/>
</dbReference>
<comment type="similarity">
    <text evidence="2 18">Belongs to the integrin beta chain family.</text>
</comment>
<feature type="transmembrane region" description="Helical" evidence="19">
    <location>
        <begin position="781"/>
        <end position="803"/>
    </location>
</feature>
<evidence type="ECO:0000256" key="18">
    <source>
        <dbReference type="RuleBase" id="RU000633"/>
    </source>
</evidence>
<evidence type="ECO:0000256" key="1">
    <source>
        <dbReference type="ARBA" id="ARBA00004251"/>
    </source>
</evidence>
<dbReference type="Proteomes" id="UP001159042">
    <property type="component" value="Unassembled WGS sequence"/>
</dbReference>
<keyword evidence="10" id="KW-0106">Calcium</keyword>
<evidence type="ECO:0000256" key="9">
    <source>
        <dbReference type="ARBA" id="ARBA00022737"/>
    </source>
</evidence>
<evidence type="ECO:0000256" key="5">
    <source>
        <dbReference type="ARBA" id="ARBA00022553"/>
    </source>
</evidence>
<keyword evidence="4" id="KW-0245">EGF-like domain</keyword>
<evidence type="ECO:0000256" key="3">
    <source>
        <dbReference type="ARBA" id="ARBA00022475"/>
    </source>
</evidence>
<protein>
    <recommendedName>
        <fullName evidence="18">Integrin beta</fullName>
    </recommendedName>
</protein>
<dbReference type="GO" id="GO:0009986">
    <property type="term" value="C:cell surface"/>
    <property type="evidence" value="ECO:0007669"/>
    <property type="project" value="TreeGrafter"/>
</dbReference>
<dbReference type="AlphaFoldDB" id="A0AAV8VV26"/>
<feature type="domain" description="Integrin beta subunit tail" evidence="23">
    <location>
        <begin position="874"/>
        <end position="960"/>
    </location>
</feature>
<gene>
    <name evidence="24" type="ORF">NQ315_005184</name>
</gene>
<proteinExistence type="inferred from homology"/>
<evidence type="ECO:0000256" key="15">
    <source>
        <dbReference type="ARBA" id="ARBA00023136"/>
    </source>
</evidence>
<keyword evidence="14 18" id="KW-0401">Integrin</keyword>
<dbReference type="Gene3D" id="4.10.1240.30">
    <property type="match status" value="2"/>
</dbReference>
<evidence type="ECO:0000259" key="22">
    <source>
        <dbReference type="SMART" id="SM01241"/>
    </source>
</evidence>
<dbReference type="PANTHER" id="PTHR10082">
    <property type="entry name" value="INTEGRIN BETA SUBUNIT"/>
    <property type="match status" value="1"/>
</dbReference>
<keyword evidence="3" id="KW-1003">Cell membrane</keyword>
<dbReference type="Pfam" id="PF00362">
    <property type="entry name" value="Integrin_beta"/>
    <property type="match status" value="1"/>
</dbReference>
<evidence type="ECO:0000313" key="25">
    <source>
        <dbReference type="Proteomes" id="UP001159042"/>
    </source>
</evidence>
<dbReference type="GO" id="GO:0005925">
    <property type="term" value="C:focal adhesion"/>
    <property type="evidence" value="ECO:0007669"/>
    <property type="project" value="TreeGrafter"/>
</dbReference>
<dbReference type="PROSITE" id="PS52047">
    <property type="entry name" value="I_EGF_2"/>
    <property type="match status" value="3"/>
</dbReference>
<reference evidence="24 25" key="1">
    <citation type="journal article" date="2023" name="Insect Mol. Biol.">
        <title>Genome sequencing provides insights into the evolution of gene families encoding plant cell wall-degrading enzymes in longhorned beetles.</title>
        <authorList>
            <person name="Shin N.R."/>
            <person name="Okamura Y."/>
            <person name="Kirsch R."/>
            <person name="Pauchet Y."/>
        </authorList>
    </citation>
    <scope>NUCLEOTIDE SEQUENCE [LARGE SCALE GENOMIC DNA]</scope>
    <source>
        <strain evidence="24">EAD_L_NR</strain>
    </source>
</reference>
<dbReference type="PROSITE" id="PS00243">
    <property type="entry name" value="I_EGF_1"/>
    <property type="match status" value="1"/>
</dbReference>
<dbReference type="FunFam" id="2.10.25.10:FF:000304">
    <property type="entry name" value="Integrin beta"/>
    <property type="match status" value="1"/>
</dbReference>
<dbReference type="InterPro" id="IPR057243">
    <property type="entry name" value="Integrin_I-EGF_CS"/>
</dbReference>
<dbReference type="SUPFAM" id="SSF69179">
    <property type="entry name" value="Integrin domains"/>
    <property type="match status" value="1"/>
</dbReference>
<evidence type="ECO:0000259" key="23">
    <source>
        <dbReference type="SMART" id="SM01242"/>
    </source>
</evidence>
<evidence type="ECO:0000256" key="11">
    <source>
        <dbReference type="ARBA" id="ARBA00022842"/>
    </source>
</evidence>
<dbReference type="InterPro" id="IPR036349">
    <property type="entry name" value="Integrin_bsu_tail_dom_sf"/>
</dbReference>
<sequence length="1031" mass="114665">MEVPSTKHIFNNCLILSVISTIVIAQIPQRFTSQNPCTSKGKCHECIQTPSCAWCYDPEFGDSARCFQPSGGVTSNEACREEYVLNPDNIVSVIENLALSKAHAASGSGGTLVNTLEGSYSQNASFSESGSYSGRSGMAAGGAAGGGGRIVQMAPQRLNLKLRARQSQSIYMYYTQAKDYPVDLYYLMDLSKSMEDDKEKLYSLGDQLASTMKKLTSNFRLGFGSFVDKVVMPYVYTLKENLIHPCSGCAAPYGYKHAMTLSSNHTQFAYMVKQAHVSGNLDGPEGGFDAIMQSVVCRPQIGWREQARRLLVFSTDASFHYAGDGKLGGIVKPNDGRCHLSRDGLYTESSYQDYPSIEQINLNVKKNSINIIFAVTKNTISIYEQLAKSVEGASVGKLEGDSSNIVELIKEQYEQISSTVEMKHNASSAVSIKFYSRCLNSTGSLVSTNKCGNIKVGDLIQFKIDLEVVKCPKNRADHFQTIQIYPVGINESLIIDLEMLCECDCEKPGDKYYQENSRYCSNHGTYKCGICECVPGAFGRKCECTSDQISRNVTTMDCIDPKNPTGLECSGKGQCVCGRCDCETRNNDNERIYGTYCECDNFSCERHDGKLCSGPDHGTCDCGVCHCNDEWTGPNCACRKSTANCYSPEAKDGEAEICSGHGVCECGQCVCETTAEGRYSGKFCEKCPTCLDRCDELKDCVECQQYHIGRLEEPADCAANCTKFVPVPVPEANADEEKGEIKCAYEIENGCRYAFVYFYDENNRFQVRTQQEMKCPDTVKLPAVVLGVIAAVVLIGMAMLLLWKVFTTIHDRREFARFEKERMMAKWDTGENPIYKQATTTFKNPTYSGKDALIPQAVAYYPKALIHETCSDRCPDFKDCVQCQQYKTGPLKDPDVCASNCTKFVPIPVEEVIADENNNEILCAYYDEDECRFTYVYYFNAENKIQVRAQQERECPSKVYVPGIVLGVIAAVVLIGMAILLLWKLLTTIHDRREFARFEKEKMMAKWDTGENPIYKQATSTFKNPTYAGKC</sequence>
<dbReference type="Gene3D" id="3.40.50.410">
    <property type="entry name" value="von Willebrand factor, type A domain"/>
    <property type="match status" value="1"/>
</dbReference>
<dbReference type="GO" id="GO:0016477">
    <property type="term" value="P:cell migration"/>
    <property type="evidence" value="ECO:0007669"/>
    <property type="project" value="TreeGrafter"/>
</dbReference>
<dbReference type="GO" id="GO:0046872">
    <property type="term" value="F:metal ion binding"/>
    <property type="evidence" value="ECO:0007669"/>
    <property type="project" value="UniProtKB-KW"/>
</dbReference>
<dbReference type="FunFam" id="2.10.25.10:FF:000036">
    <property type="entry name" value="Integrin beta"/>
    <property type="match status" value="1"/>
</dbReference>
<feature type="domain" description="Integrin beta subunit cytoplasmic" evidence="22">
    <location>
        <begin position="984"/>
        <end position="1030"/>
    </location>
</feature>
<feature type="signal peptide" evidence="20">
    <location>
        <begin position="1"/>
        <end position="25"/>
    </location>
</feature>
<evidence type="ECO:0000256" key="8">
    <source>
        <dbReference type="ARBA" id="ARBA00022729"/>
    </source>
</evidence>
<dbReference type="Gene3D" id="2.60.40.1510">
    <property type="entry name" value="ntegrin, alpha v. Chain A, domain 3"/>
    <property type="match status" value="1"/>
</dbReference>
<dbReference type="InterPro" id="IPR036465">
    <property type="entry name" value="vWFA_dom_sf"/>
</dbReference>
<evidence type="ECO:0000256" key="13">
    <source>
        <dbReference type="ARBA" id="ARBA00022989"/>
    </source>
</evidence>
<dbReference type="InterPro" id="IPR032695">
    <property type="entry name" value="Integrin_dom_sf"/>
</dbReference>
<name>A0AAV8VV26_9CUCU</name>
<dbReference type="SUPFAM" id="SSF57196">
    <property type="entry name" value="EGF/Laminin"/>
    <property type="match status" value="1"/>
</dbReference>
<evidence type="ECO:0000256" key="14">
    <source>
        <dbReference type="ARBA" id="ARBA00023037"/>
    </source>
</evidence>
<keyword evidence="12 18" id="KW-0130">Cell adhesion</keyword>
<keyword evidence="13 19" id="KW-1133">Transmembrane helix</keyword>
<evidence type="ECO:0000256" key="10">
    <source>
        <dbReference type="ARBA" id="ARBA00022837"/>
    </source>
</evidence>
<dbReference type="Gene3D" id="1.20.5.100">
    <property type="entry name" value="Cytochrome c1, transmembrane anchor, C-terminal"/>
    <property type="match status" value="2"/>
</dbReference>
<keyword evidence="6 18" id="KW-0812">Transmembrane</keyword>
<evidence type="ECO:0000256" key="6">
    <source>
        <dbReference type="ARBA" id="ARBA00022692"/>
    </source>
</evidence>
<dbReference type="FunFam" id="3.40.50.410:FF:000002">
    <property type="entry name" value="Integrin beta"/>
    <property type="match status" value="1"/>
</dbReference>
<evidence type="ECO:0000313" key="24">
    <source>
        <dbReference type="EMBL" id="KAJ8917735.1"/>
    </source>
</evidence>
<feature type="chain" id="PRO_5043967449" description="Integrin beta" evidence="20">
    <location>
        <begin position="26"/>
        <end position="1031"/>
    </location>
</feature>
<dbReference type="EMBL" id="JANEYG010000031">
    <property type="protein sequence ID" value="KAJ8917735.1"/>
    <property type="molecule type" value="Genomic_DNA"/>
</dbReference>
<dbReference type="FunFam" id="1.20.5.100:FF:000002">
    <property type="entry name" value="Integrin beta"/>
    <property type="match status" value="2"/>
</dbReference>
<dbReference type="SMART" id="SM01241">
    <property type="entry name" value="Integrin_b_cyt"/>
    <property type="match status" value="2"/>
</dbReference>
<evidence type="ECO:0000256" key="17">
    <source>
        <dbReference type="ARBA" id="ARBA00023180"/>
    </source>
</evidence>
<evidence type="ECO:0000259" key="21">
    <source>
        <dbReference type="SMART" id="SM00187"/>
    </source>
</evidence>
<evidence type="ECO:0000256" key="4">
    <source>
        <dbReference type="ARBA" id="ARBA00022536"/>
    </source>
</evidence>
<dbReference type="PRINTS" id="PR01186">
    <property type="entry name" value="INTEGRINB"/>
</dbReference>
<keyword evidence="15 19" id="KW-0472">Membrane</keyword>
<evidence type="ECO:0000256" key="2">
    <source>
        <dbReference type="ARBA" id="ARBA00007449"/>
    </source>
</evidence>
<dbReference type="PANTHER" id="PTHR10082:SF60">
    <property type="entry name" value="INTEGRIN BETA-PS"/>
    <property type="match status" value="1"/>
</dbReference>
<dbReference type="InterPro" id="IPR015812">
    <property type="entry name" value="Integrin_bsu"/>
</dbReference>
<dbReference type="SUPFAM" id="SSF53300">
    <property type="entry name" value="vWA-like"/>
    <property type="match status" value="1"/>
</dbReference>
<keyword evidence="7" id="KW-0479">Metal-binding</keyword>